<dbReference type="EMBL" id="CP016379">
    <property type="protein sequence ID" value="AZR73657.1"/>
    <property type="molecule type" value="Genomic_DNA"/>
</dbReference>
<evidence type="ECO:0000256" key="1">
    <source>
        <dbReference type="SAM" id="Phobius"/>
    </source>
</evidence>
<dbReference type="RefSeq" id="WP_164731001.1">
    <property type="nucleotide sequence ID" value="NZ_CP016379.1"/>
</dbReference>
<proteinExistence type="predicted"/>
<sequence length="221" mass="25155">MYRPYWNKTGHRLFKFIIIIFLISGFLGAAVTLMIESFLRPIFLAIAEEKAVQMVTDAISRSVYQHARTLQYTDLIHYQTNHQGDIILMQPNLQLVNEFISEVNMTIQQNLKKLRETEIRIPIAQALGIQVLAALGPSLSVQMVPIGIVRPPQILDTFETAGINQTRHKIYMHVIAEVRIVVPFLHKKIQVNTQVPVTEVTIMGKVPEVYVGIDGGIIRWE</sequence>
<protein>
    <submittedName>
        <fullName evidence="2">Sporulation protein YunB</fullName>
    </submittedName>
</protein>
<dbReference type="KEGG" id="aft:BBF96_09820"/>
<keyword evidence="1" id="KW-0472">Membrane</keyword>
<gene>
    <name evidence="2" type="ORF">BBF96_09820</name>
</gene>
<keyword evidence="1" id="KW-0812">Transmembrane</keyword>
<dbReference type="NCBIfam" id="TIGR02832">
    <property type="entry name" value="spo_yunB"/>
    <property type="match status" value="1"/>
</dbReference>
<feature type="transmembrane region" description="Helical" evidence="1">
    <location>
        <begin position="12"/>
        <end position="35"/>
    </location>
</feature>
<dbReference type="Pfam" id="PF09560">
    <property type="entry name" value="Spore_YunB"/>
    <property type="match status" value="1"/>
</dbReference>
<evidence type="ECO:0000313" key="2">
    <source>
        <dbReference type="EMBL" id="AZR73657.1"/>
    </source>
</evidence>
<keyword evidence="1" id="KW-1133">Transmembrane helix</keyword>
<dbReference type="InterPro" id="IPR014197">
    <property type="entry name" value="Sporulation_prot_YunB"/>
</dbReference>
<dbReference type="PIRSF" id="PIRSF021383">
    <property type="entry name" value="YunB"/>
    <property type="match status" value="1"/>
</dbReference>
<organism evidence="2 3">
    <name type="scientific">Anoxybacter fermentans</name>
    <dbReference type="NCBI Taxonomy" id="1323375"/>
    <lineage>
        <taxon>Bacteria</taxon>
        <taxon>Bacillati</taxon>
        <taxon>Bacillota</taxon>
        <taxon>Clostridia</taxon>
        <taxon>Halanaerobiales</taxon>
        <taxon>Anoxybacter</taxon>
    </lineage>
</organism>
<dbReference type="AlphaFoldDB" id="A0A3S9SZD2"/>
<dbReference type="Proteomes" id="UP000267250">
    <property type="component" value="Chromosome"/>
</dbReference>
<name>A0A3S9SZD2_9FIRM</name>
<reference evidence="2 3" key="1">
    <citation type="submission" date="2016-07" db="EMBL/GenBank/DDBJ databases">
        <title>Genome and transcriptome analysis of iron-reducing fermentative bacteria Anoxybacter fermentans.</title>
        <authorList>
            <person name="Zeng X."/>
            <person name="Shao Z."/>
        </authorList>
    </citation>
    <scope>NUCLEOTIDE SEQUENCE [LARGE SCALE GENOMIC DNA]</scope>
    <source>
        <strain evidence="2 3">DY22613</strain>
    </source>
</reference>
<keyword evidence="3" id="KW-1185">Reference proteome</keyword>
<evidence type="ECO:0000313" key="3">
    <source>
        <dbReference type="Proteomes" id="UP000267250"/>
    </source>
</evidence>
<accession>A0A3S9SZD2</accession>